<keyword evidence="2" id="KW-1185">Reference proteome</keyword>
<name>A0A5B0HLS7_9BURK</name>
<accession>A0A5B0HLS7</accession>
<sequence>MKPPNRGVTSSRGTHEPVTRAMLLQCYNALDAFRRGYGSRELFTTLGRYLLVAEELCRLGHQSDEMGRIAAAQVAVVRLDATEKQDGGWLVDDTDYSRLRVAFVALDEQLSVASLDDIAKAETNIVEGLLGAEHKPVVVEAM</sequence>
<evidence type="ECO:0008006" key="3">
    <source>
        <dbReference type="Google" id="ProtNLM"/>
    </source>
</evidence>
<gene>
    <name evidence="1" type="ORF">FVF58_02315</name>
</gene>
<comment type="caution">
    <text evidence="1">The sequence shown here is derived from an EMBL/GenBank/DDBJ whole genome shotgun (WGS) entry which is preliminary data.</text>
</comment>
<reference evidence="1 2" key="1">
    <citation type="submission" date="2019-08" db="EMBL/GenBank/DDBJ databases">
        <title>Paraburkholderia sp. DCY113.</title>
        <authorList>
            <person name="Kang J."/>
        </authorList>
    </citation>
    <scope>NUCLEOTIDE SEQUENCE [LARGE SCALE GENOMIC DNA]</scope>
    <source>
        <strain evidence="1 2">DCY113</strain>
    </source>
</reference>
<proteinExistence type="predicted"/>
<evidence type="ECO:0000313" key="1">
    <source>
        <dbReference type="EMBL" id="KAA1016197.1"/>
    </source>
</evidence>
<evidence type="ECO:0000313" key="2">
    <source>
        <dbReference type="Proteomes" id="UP000325273"/>
    </source>
</evidence>
<protein>
    <recommendedName>
        <fullName evidence="3">Fis family transcriptional regulator</fullName>
    </recommendedName>
</protein>
<dbReference type="EMBL" id="VTUZ01000001">
    <property type="protein sequence ID" value="KAA1016197.1"/>
    <property type="molecule type" value="Genomic_DNA"/>
</dbReference>
<dbReference type="AlphaFoldDB" id="A0A5B0HLS7"/>
<dbReference type="Proteomes" id="UP000325273">
    <property type="component" value="Unassembled WGS sequence"/>
</dbReference>
<organism evidence="1 2">
    <name type="scientific">Paraburkholderia panacisoli</name>
    <dbReference type="NCBI Taxonomy" id="2603818"/>
    <lineage>
        <taxon>Bacteria</taxon>
        <taxon>Pseudomonadati</taxon>
        <taxon>Pseudomonadota</taxon>
        <taxon>Betaproteobacteria</taxon>
        <taxon>Burkholderiales</taxon>
        <taxon>Burkholderiaceae</taxon>
        <taxon>Paraburkholderia</taxon>
    </lineage>
</organism>